<dbReference type="InterPro" id="IPR036661">
    <property type="entry name" value="Luciferase-like_sf"/>
</dbReference>
<dbReference type="RefSeq" id="WP_349637730.1">
    <property type="nucleotide sequence ID" value="NZ_CP090958.1"/>
</dbReference>
<dbReference type="Proteomes" id="UP001209083">
    <property type="component" value="Chromosome"/>
</dbReference>
<keyword evidence="3" id="KW-0560">Oxidoreductase</keyword>
<dbReference type="PANTHER" id="PTHR42847">
    <property type="entry name" value="ALKANESULFONATE MONOOXYGENASE"/>
    <property type="match status" value="1"/>
</dbReference>
<evidence type="ECO:0000313" key="6">
    <source>
        <dbReference type="EMBL" id="WGW10948.1"/>
    </source>
</evidence>
<name>A0ABY8QPQ1_9MICO</name>
<dbReference type="InterPro" id="IPR011251">
    <property type="entry name" value="Luciferase-like_dom"/>
</dbReference>
<proteinExistence type="predicted"/>
<dbReference type="EMBL" id="CP090958">
    <property type="protein sequence ID" value="WGW10948.1"/>
    <property type="molecule type" value="Genomic_DNA"/>
</dbReference>
<dbReference type="InterPro" id="IPR019923">
    <property type="entry name" value="Lucif-like_OxRdtase_MSMEG_2516"/>
</dbReference>
<keyword evidence="4" id="KW-0503">Monooxygenase</keyword>
<feature type="domain" description="Luciferase-like" evidence="5">
    <location>
        <begin position="13"/>
        <end position="191"/>
    </location>
</feature>
<keyword evidence="2" id="KW-0288">FMN</keyword>
<reference evidence="6 7" key="1">
    <citation type="submission" date="2023-05" db="EMBL/GenBank/DDBJ databases">
        <title>Lithophilousrod everest ZFBP1038 complete genpme.</title>
        <authorList>
            <person name="Tian M."/>
        </authorList>
    </citation>
    <scope>NUCLEOTIDE SEQUENCE [LARGE SCALE GENOMIC DNA]</scope>
    <source>
        <strain evidence="6 7">ZFBP1038</strain>
    </source>
</reference>
<evidence type="ECO:0000256" key="4">
    <source>
        <dbReference type="ARBA" id="ARBA00023033"/>
    </source>
</evidence>
<accession>A0ABY8QPQ1</accession>
<dbReference type="InterPro" id="IPR050172">
    <property type="entry name" value="SsuD_RutA_monooxygenase"/>
</dbReference>
<evidence type="ECO:0000259" key="5">
    <source>
        <dbReference type="Pfam" id="PF00296"/>
    </source>
</evidence>
<dbReference type="SUPFAM" id="SSF51679">
    <property type="entry name" value="Bacterial luciferase-like"/>
    <property type="match status" value="1"/>
</dbReference>
<gene>
    <name evidence="6" type="ORF">LWF01_12630</name>
</gene>
<organism evidence="6 7">
    <name type="scientific">Saxibacter everestensis</name>
    <dbReference type="NCBI Taxonomy" id="2909229"/>
    <lineage>
        <taxon>Bacteria</taxon>
        <taxon>Bacillati</taxon>
        <taxon>Actinomycetota</taxon>
        <taxon>Actinomycetes</taxon>
        <taxon>Micrococcales</taxon>
        <taxon>Brevibacteriaceae</taxon>
        <taxon>Saxibacter</taxon>
    </lineage>
</organism>
<keyword evidence="1" id="KW-0285">Flavoprotein</keyword>
<evidence type="ECO:0000256" key="3">
    <source>
        <dbReference type="ARBA" id="ARBA00023002"/>
    </source>
</evidence>
<keyword evidence="7" id="KW-1185">Reference proteome</keyword>
<dbReference type="Pfam" id="PF00296">
    <property type="entry name" value="Bac_luciferase"/>
    <property type="match status" value="1"/>
</dbReference>
<evidence type="ECO:0000256" key="1">
    <source>
        <dbReference type="ARBA" id="ARBA00022630"/>
    </source>
</evidence>
<evidence type="ECO:0000313" key="7">
    <source>
        <dbReference type="Proteomes" id="UP001209083"/>
    </source>
</evidence>
<sequence>MGLIDFSVQAQSTSRADWLSLARRAEQDGYVRLYGADHPGLSVSPVPALASAAAVTSDLAVGALVMNTGVHEPFDIAADVASLQLLSGGRAVLGLGAGHTPAEWAHIGRDYPSADARISRLFEVADVVRELLSGAAVDFAGEHITVQGRLEIADGQPRVPLLIGGNGRRLLRYAARHADIIGMTGLGRTLADGHSHQVQWTPAQIDERVELITDATPAGRQPIREALVQTVRLTDDAEAVAAQLISEFGAETLTPQQVLDSPYALIGTPEEIVTNLRRQAKDRGITAFVVRADTLDQMRPIREAMVRNHDA</sequence>
<dbReference type="NCBIfam" id="TIGR03621">
    <property type="entry name" value="F420_MSMEG_2516"/>
    <property type="match status" value="1"/>
</dbReference>
<dbReference type="Gene3D" id="3.20.20.30">
    <property type="entry name" value="Luciferase-like domain"/>
    <property type="match status" value="1"/>
</dbReference>
<protein>
    <submittedName>
        <fullName evidence="6">TIGR03621 family F420-dependent LLM class oxidoreductase</fullName>
    </submittedName>
</protein>
<evidence type="ECO:0000256" key="2">
    <source>
        <dbReference type="ARBA" id="ARBA00022643"/>
    </source>
</evidence>
<dbReference type="PANTHER" id="PTHR42847:SF4">
    <property type="entry name" value="ALKANESULFONATE MONOOXYGENASE-RELATED"/>
    <property type="match status" value="1"/>
</dbReference>